<evidence type="ECO:0000259" key="4">
    <source>
        <dbReference type="PROSITE" id="PS50932"/>
    </source>
</evidence>
<dbReference type="SUPFAM" id="SSF53822">
    <property type="entry name" value="Periplasmic binding protein-like I"/>
    <property type="match status" value="1"/>
</dbReference>
<dbReference type="Gene3D" id="3.40.50.2300">
    <property type="match status" value="2"/>
</dbReference>
<dbReference type="Pfam" id="PF00356">
    <property type="entry name" value="LacI"/>
    <property type="match status" value="1"/>
</dbReference>
<keyword evidence="1" id="KW-0805">Transcription regulation</keyword>
<organism evidence="5 6">
    <name type="scientific">Bordetella genomosp. 10</name>
    <dbReference type="NCBI Taxonomy" id="1416804"/>
    <lineage>
        <taxon>Bacteria</taxon>
        <taxon>Pseudomonadati</taxon>
        <taxon>Pseudomonadota</taxon>
        <taxon>Betaproteobacteria</taxon>
        <taxon>Burkholderiales</taxon>
        <taxon>Alcaligenaceae</taxon>
        <taxon>Bordetella</taxon>
    </lineage>
</organism>
<evidence type="ECO:0000313" key="6">
    <source>
        <dbReference type="Proteomes" id="UP000216020"/>
    </source>
</evidence>
<accession>A0A261SK97</accession>
<dbReference type="InterPro" id="IPR010982">
    <property type="entry name" value="Lambda_DNA-bd_dom_sf"/>
</dbReference>
<keyword evidence="2" id="KW-0238">DNA-binding</keyword>
<dbReference type="EMBL" id="NEVM01000001">
    <property type="protein sequence ID" value="OZI37595.1"/>
    <property type="molecule type" value="Genomic_DNA"/>
</dbReference>
<dbReference type="PROSITE" id="PS50932">
    <property type="entry name" value="HTH_LACI_2"/>
    <property type="match status" value="1"/>
</dbReference>
<dbReference type="AlphaFoldDB" id="A0A261SK97"/>
<protein>
    <submittedName>
        <fullName evidence="5">GntR family transcriptional regulator</fullName>
    </submittedName>
</protein>
<proteinExistence type="predicted"/>
<dbReference type="Pfam" id="PF13377">
    <property type="entry name" value="Peripla_BP_3"/>
    <property type="match status" value="1"/>
</dbReference>
<dbReference type="Gene3D" id="1.10.260.40">
    <property type="entry name" value="lambda repressor-like DNA-binding domains"/>
    <property type="match status" value="1"/>
</dbReference>
<dbReference type="OrthoDB" id="8770688at2"/>
<dbReference type="Proteomes" id="UP000216020">
    <property type="component" value="Unassembled WGS sequence"/>
</dbReference>
<reference evidence="6" key="1">
    <citation type="submission" date="2017-05" db="EMBL/GenBank/DDBJ databases">
        <title>Complete and WGS of Bordetella genogroups.</title>
        <authorList>
            <person name="Spilker T."/>
            <person name="Lipuma J."/>
        </authorList>
    </citation>
    <scope>NUCLEOTIDE SEQUENCE [LARGE SCALE GENOMIC DNA]</scope>
    <source>
        <strain evidence="6">AU16122</strain>
    </source>
</reference>
<sequence length="352" mass="37048">MNAPSDPPDLPGRGQDKGGVTLREVARAANVSMITVSRAVNHPRQVSAVTLEKVNAAIQALGYVPNLMAGGLRSSRSYLVMALVPTIAGSLFGGMLQALTGSLEAKGYQLMVGQIGYDRADEPSRESREDALLRAIIGRRPDGIVLTGIMHSAQGRQLLKSSGIPVVETWDSTPTPIDMLLSLSHDAIGRAVCDYLHEAGKSRCAILTGDDERAQRRAEGYRRRARELGLPEPVVHPVPAPTTHADGRAGLRAVLARDPSIQAVFCTSDMMAIGVITEAVARGLSLPGQLAVMGFGDTDIAASMTPSLTTVRVDGAAIGATAADMIATRANGRMPPQSVVDIGFSIVKRDSA</sequence>
<keyword evidence="6" id="KW-1185">Reference proteome</keyword>
<dbReference type="InterPro" id="IPR000843">
    <property type="entry name" value="HTH_LacI"/>
</dbReference>
<dbReference type="RefSeq" id="WP_094851696.1">
    <property type="nucleotide sequence ID" value="NZ_NEVM01000001.1"/>
</dbReference>
<evidence type="ECO:0000256" key="2">
    <source>
        <dbReference type="ARBA" id="ARBA00023125"/>
    </source>
</evidence>
<dbReference type="PANTHER" id="PTHR30146">
    <property type="entry name" value="LACI-RELATED TRANSCRIPTIONAL REPRESSOR"/>
    <property type="match status" value="1"/>
</dbReference>
<dbReference type="InterPro" id="IPR046335">
    <property type="entry name" value="LacI/GalR-like_sensor"/>
</dbReference>
<dbReference type="CDD" id="cd01392">
    <property type="entry name" value="HTH_LacI"/>
    <property type="match status" value="1"/>
</dbReference>
<dbReference type="SUPFAM" id="SSF47413">
    <property type="entry name" value="lambda repressor-like DNA-binding domains"/>
    <property type="match status" value="1"/>
</dbReference>
<dbReference type="GO" id="GO:0000976">
    <property type="term" value="F:transcription cis-regulatory region binding"/>
    <property type="evidence" value="ECO:0007669"/>
    <property type="project" value="TreeGrafter"/>
</dbReference>
<dbReference type="CDD" id="cd01575">
    <property type="entry name" value="PBP1_GntR"/>
    <property type="match status" value="1"/>
</dbReference>
<evidence type="ECO:0000313" key="5">
    <source>
        <dbReference type="EMBL" id="OZI37595.1"/>
    </source>
</evidence>
<gene>
    <name evidence="5" type="ORF">CAL29_04115</name>
</gene>
<comment type="caution">
    <text evidence="5">The sequence shown here is derived from an EMBL/GenBank/DDBJ whole genome shotgun (WGS) entry which is preliminary data.</text>
</comment>
<feature type="domain" description="HTH lacI-type" evidence="4">
    <location>
        <begin position="20"/>
        <end position="74"/>
    </location>
</feature>
<dbReference type="SMART" id="SM00354">
    <property type="entry name" value="HTH_LACI"/>
    <property type="match status" value="1"/>
</dbReference>
<evidence type="ECO:0000256" key="1">
    <source>
        <dbReference type="ARBA" id="ARBA00023015"/>
    </source>
</evidence>
<dbReference type="GO" id="GO:0003700">
    <property type="term" value="F:DNA-binding transcription factor activity"/>
    <property type="evidence" value="ECO:0007669"/>
    <property type="project" value="TreeGrafter"/>
</dbReference>
<dbReference type="PANTHER" id="PTHR30146:SF33">
    <property type="entry name" value="TRANSCRIPTIONAL REGULATOR"/>
    <property type="match status" value="1"/>
</dbReference>
<evidence type="ECO:0000256" key="3">
    <source>
        <dbReference type="ARBA" id="ARBA00023163"/>
    </source>
</evidence>
<dbReference type="PROSITE" id="PS00356">
    <property type="entry name" value="HTH_LACI_1"/>
    <property type="match status" value="1"/>
</dbReference>
<dbReference type="InterPro" id="IPR028082">
    <property type="entry name" value="Peripla_BP_I"/>
</dbReference>
<name>A0A261SK97_9BORD</name>
<keyword evidence="3" id="KW-0804">Transcription</keyword>